<evidence type="ECO:0000313" key="1">
    <source>
        <dbReference type="EMBL" id="KAJ5095491.1"/>
    </source>
</evidence>
<evidence type="ECO:0000313" key="2">
    <source>
        <dbReference type="Proteomes" id="UP001141434"/>
    </source>
</evidence>
<dbReference type="GO" id="GO:0072330">
    <property type="term" value="P:monocarboxylic acid biosynthetic process"/>
    <property type="evidence" value="ECO:0007669"/>
    <property type="project" value="UniProtKB-ARBA"/>
</dbReference>
<organism evidence="1 2">
    <name type="scientific">Penicillium alfredii</name>
    <dbReference type="NCBI Taxonomy" id="1506179"/>
    <lineage>
        <taxon>Eukaryota</taxon>
        <taxon>Fungi</taxon>
        <taxon>Dikarya</taxon>
        <taxon>Ascomycota</taxon>
        <taxon>Pezizomycotina</taxon>
        <taxon>Eurotiomycetes</taxon>
        <taxon>Eurotiomycetidae</taxon>
        <taxon>Eurotiales</taxon>
        <taxon>Aspergillaceae</taxon>
        <taxon>Penicillium</taxon>
    </lineage>
</organism>
<sequence>MSQPNRSHPGVLHEYAPRLVTFEFTSSNASSKPNSLIFVGGLTDGLCTVPYVSKLAEALEPTQWSVFSTLLSSSYGGWGVGSLDRDVEEIGKCVRYIRNLKATRLPGAPSESGKIVIMGHSTGSQDVLHYLYSPNPLPQRDFDIGLQHLVRPEIQGAILQAPVSDRQAILEMIKLAPQPNEARGAYDQLVSTARRQPYTEDKRDSMLPLNLVAQLGLPGDNPLSARRFLSLASPDSPENPSDDDLFSSDLSDQRLKETFGAIASRGILQTKVIFLYSGNDEYCPAWVDKEKLLQRWKQATEAGGTTWDQNSGVVPGASHNIKDEGQEDLAVRVLRYLQSL</sequence>
<protein>
    <submittedName>
        <fullName evidence="1">Uncharacterized protein</fullName>
    </submittedName>
</protein>
<dbReference type="OrthoDB" id="10034502at2759"/>
<comment type="caution">
    <text evidence="1">The sequence shown here is derived from an EMBL/GenBank/DDBJ whole genome shotgun (WGS) entry which is preliminary data.</text>
</comment>
<dbReference type="PANTHER" id="PTHR31591">
    <property type="entry name" value="UPF0613 PROTEIN PB24D3.06C"/>
    <property type="match status" value="1"/>
</dbReference>
<dbReference type="RefSeq" id="XP_056511042.1">
    <property type="nucleotide sequence ID" value="XM_056655429.1"/>
</dbReference>
<accession>A0A9W9K7N0</accession>
<name>A0A9W9K7N0_9EURO</name>
<dbReference type="Proteomes" id="UP001141434">
    <property type="component" value="Unassembled WGS sequence"/>
</dbReference>
<keyword evidence="2" id="KW-1185">Reference proteome</keyword>
<dbReference type="GO" id="GO:0017000">
    <property type="term" value="P:antibiotic biosynthetic process"/>
    <property type="evidence" value="ECO:0007669"/>
    <property type="project" value="UniProtKB-ARBA"/>
</dbReference>
<reference evidence="1" key="2">
    <citation type="journal article" date="2023" name="IMA Fungus">
        <title>Comparative genomic study of the Penicillium genus elucidates a diverse pangenome and 15 lateral gene transfer events.</title>
        <authorList>
            <person name="Petersen C."/>
            <person name="Sorensen T."/>
            <person name="Nielsen M.R."/>
            <person name="Sondergaard T.E."/>
            <person name="Sorensen J.L."/>
            <person name="Fitzpatrick D.A."/>
            <person name="Frisvad J.C."/>
            <person name="Nielsen K.L."/>
        </authorList>
    </citation>
    <scope>NUCLEOTIDE SEQUENCE</scope>
    <source>
        <strain evidence="1">IBT 34128</strain>
    </source>
</reference>
<dbReference type="AlphaFoldDB" id="A0A9W9K7N0"/>
<gene>
    <name evidence="1" type="ORF">NUU61_004847</name>
</gene>
<dbReference type="Gene3D" id="3.40.50.1820">
    <property type="entry name" value="alpha/beta hydrolase"/>
    <property type="match status" value="1"/>
</dbReference>
<dbReference type="GeneID" id="81394597"/>
<dbReference type="InterPro" id="IPR029058">
    <property type="entry name" value="AB_hydrolase_fold"/>
</dbReference>
<dbReference type="EMBL" id="JAPMSZ010000007">
    <property type="protein sequence ID" value="KAJ5095491.1"/>
    <property type="molecule type" value="Genomic_DNA"/>
</dbReference>
<dbReference type="Pfam" id="PF08538">
    <property type="entry name" value="DUF1749"/>
    <property type="match status" value="1"/>
</dbReference>
<dbReference type="PANTHER" id="PTHR31591:SF5">
    <property type="entry name" value="DOLICHOL-PHOSPHATE MANNOSYLTRANSFERASE"/>
    <property type="match status" value="1"/>
</dbReference>
<reference evidence="1" key="1">
    <citation type="submission" date="2022-11" db="EMBL/GenBank/DDBJ databases">
        <authorList>
            <person name="Petersen C."/>
        </authorList>
    </citation>
    <scope>NUCLEOTIDE SEQUENCE</scope>
    <source>
        <strain evidence="1">IBT 34128</strain>
    </source>
</reference>
<dbReference type="SUPFAM" id="SSF53474">
    <property type="entry name" value="alpha/beta-Hydrolases"/>
    <property type="match status" value="1"/>
</dbReference>
<dbReference type="InterPro" id="IPR013744">
    <property type="entry name" value="SidJ"/>
</dbReference>
<proteinExistence type="predicted"/>